<dbReference type="AlphaFoldDB" id="A0A381V5G2"/>
<dbReference type="Gene3D" id="3.20.20.210">
    <property type="match status" value="1"/>
</dbReference>
<dbReference type="SUPFAM" id="SSF51726">
    <property type="entry name" value="UROD/MetE-like"/>
    <property type="match status" value="1"/>
</dbReference>
<reference evidence="2" key="1">
    <citation type="submission" date="2018-05" db="EMBL/GenBank/DDBJ databases">
        <authorList>
            <person name="Lanie J.A."/>
            <person name="Ng W.-L."/>
            <person name="Kazmierczak K.M."/>
            <person name="Andrzejewski T.M."/>
            <person name="Davidsen T.M."/>
            <person name="Wayne K.J."/>
            <person name="Tettelin H."/>
            <person name="Glass J.I."/>
            <person name="Rusch D."/>
            <person name="Podicherti R."/>
            <person name="Tsui H.-C.T."/>
            <person name="Winkler M.E."/>
        </authorList>
    </citation>
    <scope>NUCLEOTIDE SEQUENCE</scope>
</reference>
<dbReference type="PANTHER" id="PTHR43844:SF2">
    <property type="entry name" value="SYNTHASE, VITAMIN-B12 INDEPENDENT, PUTATIVE (AFU_ORTHOLOGUE AFUA_3G12060)-RELATED"/>
    <property type="match status" value="1"/>
</dbReference>
<dbReference type="Pfam" id="PF01717">
    <property type="entry name" value="Meth_synt_2"/>
    <property type="match status" value="1"/>
</dbReference>
<evidence type="ECO:0000259" key="1">
    <source>
        <dbReference type="Pfam" id="PF01717"/>
    </source>
</evidence>
<name>A0A381V5G2_9ZZZZ</name>
<dbReference type="InterPro" id="IPR002629">
    <property type="entry name" value="Met_Synth_C/arc"/>
</dbReference>
<dbReference type="InterPro" id="IPR038071">
    <property type="entry name" value="UROD/MetE-like_sf"/>
</dbReference>
<dbReference type="CDD" id="cd03311">
    <property type="entry name" value="CIMS_C_terminal_like"/>
    <property type="match status" value="1"/>
</dbReference>
<accession>A0A381V5G2</accession>
<protein>
    <recommendedName>
        <fullName evidence="1">Cobalamin-independent methionine synthase MetE C-terminal/archaeal domain-containing protein</fullName>
    </recommendedName>
</protein>
<feature type="domain" description="Cobalamin-independent methionine synthase MetE C-terminal/archaeal" evidence="1">
    <location>
        <begin position="6"/>
        <end position="347"/>
    </location>
</feature>
<organism evidence="2">
    <name type="scientific">marine metagenome</name>
    <dbReference type="NCBI Taxonomy" id="408172"/>
    <lineage>
        <taxon>unclassified sequences</taxon>
        <taxon>metagenomes</taxon>
        <taxon>ecological metagenomes</taxon>
    </lineage>
</organism>
<evidence type="ECO:0000313" key="2">
    <source>
        <dbReference type="EMBL" id="SVA35616.1"/>
    </source>
</evidence>
<proteinExistence type="predicted"/>
<gene>
    <name evidence="2" type="ORF">METZ01_LOCUS88470</name>
</gene>
<dbReference type="GO" id="GO:0003871">
    <property type="term" value="F:5-methyltetrahydropteroyltriglutamate-homocysteine S-methyltransferase activity"/>
    <property type="evidence" value="ECO:0007669"/>
    <property type="project" value="InterPro"/>
</dbReference>
<sequence length="355" mass="40166">MADTLFPTTVIGSLPRPEWVREIILDRKNGTISEDEADRLLNPAIESALRLQERCGLDEVTDGEWRRESYVKIFAERVRGFKPDLIGTQWQMAYPAVVEPLEYYRPLTLDEAVFARQRTRARLKIALPAPYIVGRRMWHPDHSRRAYPTPEQLMTDCVPILRQEIGQLHQAGVDTIQLDEPWLSTLVDPKFREREGFTDLQYEMDLCVDLINQVVDGFDALDIGMHLCHAHFNYAHGTEGPYDVIMPALGKVNVGTISMEYATPVAGGMASLAQFPDGPHLGLGCIDHCDRNVETPETVAARVEQAMQYVDKQRITLHPDCGFSPSVQNPVDLDHAYLKLKSMCQAADMLREKHG</sequence>
<dbReference type="GO" id="GO:0009086">
    <property type="term" value="P:methionine biosynthetic process"/>
    <property type="evidence" value="ECO:0007669"/>
    <property type="project" value="InterPro"/>
</dbReference>
<dbReference type="GO" id="GO:0008270">
    <property type="term" value="F:zinc ion binding"/>
    <property type="evidence" value="ECO:0007669"/>
    <property type="project" value="InterPro"/>
</dbReference>
<dbReference type="EMBL" id="UINC01007907">
    <property type="protein sequence ID" value="SVA35616.1"/>
    <property type="molecule type" value="Genomic_DNA"/>
</dbReference>
<dbReference type="PANTHER" id="PTHR43844">
    <property type="entry name" value="METHIONINE SYNTHASE"/>
    <property type="match status" value="1"/>
</dbReference>